<comment type="caution">
    <text evidence="1">The sequence shown here is derived from an EMBL/GenBank/DDBJ whole genome shotgun (WGS) entry which is preliminary data.</text>
</comment>
<protein>
    <submittedName>
        <fullName evidence="1">Uncharacterized protein</fullName>
    </submittedName>
</protein>
<accession>A0A8J2LWY8</accession>
<keyword evidence="2" id="KW-1185">Reference proteome</keyword>
<proteinExistence type="predicted"/>
<dbReference type="OrthoDB" id="5858169at2759"/>
<dbReference type="EMBL" id="CAKAEH010000722">
    <property type="protein sequence ID" value="CAG9531743.1"/>
    <property type="molecule type" value="Genomic_DNA"/>
</dbReference>
<evidence type="ECO:0000313" key="1">
    <source>
        <dbReference type="EMBL" id="CAG9531743.1"/>
    </source>
</evidence>
<name>A0A8J2LWY8_9BILA</name>
<organism evidence="1 2">
    <name type="scientific">Cercopithifilaria johnstoni</name>
    <dbReference type="NCBI Taxonomy" id="2874296"/>
    <lineage>
        <taxon>Eukaryota</taxon>
        <taxon>Metazoa</taxon>
        <taxon>Ecdysozoa</taxon>
        <taxon>Nematoda</taxon>
        <taxon>Chromadorea</taxon>
        <taxon>Rhabditida</taxon>
        <taxon>Spirurina</taxon>
        <taxon>Spiruromorpha</taxon>
        <taxon>Filarioidea</taxon>
        <taxon>Onchocercidae</taxon>
        <taxon>Cercopithifilaria</taxon>
    </lineage>
</organism>
<evidence type="ECO:0000313" key="2">
    <source>
        <dbReference type="Proteomes" id="UP000746747"/>
    </source>
</evidence>
<gene>
    <name evidence="1" type="ORF">CJOHNSTONI_LOCUS2118</name>
</gene>
<dbReference type="Proteomes" id="UP000746747">
    <property type="component" value="Unassembled WGS sequence"/>
</dbReference>
<dbReference type="AlphaFoldDB" id="A0A8J2LWY8"/>
<sequence length="189" mass="21194">MYGFGFQQVYEVEQFLRLFGIVHRRLHLSSRTIIQSGLGYNKRRLSISSTKSQPPYPISMSTAITPNKNAHTTLPFLNDSLRREMSLQADVNVHHIEKGLQGLSFASDASRTAPNFNLASSSSKQTSMDASSLHCGDSITFDPNSNATRPVEQKQYQLWSAPPWNALLEHRVYNNQASIASAWDSLLNH</sequence>
<reference evidence="1" key="1">
    <citation type="submission" date="2021-09" db="EMBL/GenBank/DDBJ databases">
        <authorList>
            <consortium name="Pathogen Informatics"/>
        </authorList>
    </citation>
    <scope>NUCLEOTIDE SEQUENCE</scope>
</reference>